<dbReference type="GO" id="GO:0007059">
    <property type="term" value="P:chromosome segregation"/>
    <property type="evidence" value="ECO:0007669"/>
    <property type="project" value="TreeGrafter"/>
</dbReference>
<dbReference type="Gene3D" id="3.90.1530.30">
    <property type="match status" value="1"/>
</dbReference>
<organism evidence="3">
    <name type="scientific">viral metagenome</name>
    <dbReference type="NCBI Taxonomy" id="1070528"/>
    <lineage>
        <taxon>unclassified sequences</taxon>
        <taxon>metagenomes</taxon>
        <taxon>organismal metagenomes</taxon>
    </lineage>
</organism>
<dbReference type="EMBL" id="MT143630">
    <property type="protein sequence ID" value="QJA99126.1"/>
    <property type="molecule type" value="Genomic_DNA"/>
</dbReference>
<gene>
    <name evidence="2" type="ORF">MM171A01309_0013</name>
    <name evidence="3" type="ORF">MM171B00234_0021</name>
</gene>
<name>A0A6M3MER3_9ZZZZ</name>
<dbReference type="InterPro" id="IPR050336">
    <property type="entry name" value="Chromosome_partition/occlusion"/>
</dbReference>
<proteinExistence type="predicted"/>
<dbReference type="SMART" id="SM00470">
    <property type="entry name" value="ParB"/>
    <property type="match status" value="1"/>
</dbReference>
<evidence type="ECO:0000259" key="1">
    <source>
        <dbReference type="SMART" id="SM00470"/>
    </source>
</evidence>
<dbReference type="InterPro" id="IPR003115">
    <property type="entry name" value="ParB_N"/>
</dbReference>
<dbReference type="PANTHER" id="PTHR33375:SF7">
    <property type="entry name" value="CHROMOSOME 2-PARTITIONING PROTEIN PARB-RELATED"/>
    <property type="match status" value="1"/>
</dbReference>
<dbReference type="Pfam" id="PF02195">
    <property type="entry name" value="ParB_N"/>
    <property type="match status" value="1"/>
</dbReference>
<dbReference type="GO" id="GO:0003677">
    <property type="term" value="F:DNA binding"/>
    <property type="evidence" value="ECO:0007669"/>
    <property type="project" value="InterPro"/>
</dbReference>
<dbReference type="SUPFAM" id="SSF110849">
    <property type="entry name" value="ParB/Sulfiredoxin"/>
    <property type="match status" value="1"/>
</dbReference>
<dbReference type="Gene3D" id="1.10.10.2830">
    <property type="match status" value="1"/>
</dbReference>
<accession>A0A6M3MER3</accession>
<dbReference type="InterPro" id="IPR004437">
    <property type="entry name" value="ParB/RepB/Spo0J"/>
</dbReference>
<sequence>MLIPYDRLVLAEDIRIFKDAVSDDELLASIKIHGILKDLLVRPVVEEGDFGPKQTGTYEIWDGRRRFRVGRIAGVAMFPCDVREMNDQTAHVLAFTLNNQRQEMAPIEEGLWILKMMEKFPDTTQGEWAKEMGHSDSWLSRRIAAASQYRAMPEEKRNILPTSERALRELRKFTPEEQEEIMAQARLSGVPPTSSELMRKSRANMTSREVLEKWRHQGSEFVLHMLQEEAGLTTTDAGDTLAKFRAKRLPWQLSPDKFRMPSRSDETVQLYAQLTQWYPTELIDFVEQNLGPAVSIETWRSRLVRFMRKMFEKTGEELRQAVLEEFRL</sequence>
<dbReference type="AlphaFoldDB" id="A0A6M3MER3"/>
<dbReference type="PANTHER" id="PTHR33375">
    <property type="entry name" value="CHROMOSOME-PARTITIONING PROTEIN PARB-RELATED"/>
    <property type="match status" value="1"/>
</dbReference>
<dbReference type="EMBL" id="MT143884">
    <property type="protein sequence ID" value="QJB04520.1"/>
    <property type="molecule type" value="Genomic_DNA"/>
</dbReference>
<dbReference type="GO" id="GO:0005694">
    <property type="term" value="C:chromosome"/>
    <property type="evidence" value="ECO:0007669"/>
    <property type="project" value="TreeGrafter"/>
</dbReference>
<protein>
    <recommendedName>
        <fullName evidence="1">ParB-like N-terminal domain-containing protein</fullName>
    </recommendedName>
</protein>
<evidence type="ECO:0000313" key="2">
    <source>
        <dbReference type="EMBL" id="QJA99126.1"/>
    </source>
</evidence>
<reference evidence="3" key="1">
    <citation type="submission" date="2020-03" db="EMBL/GenBank/DDBJ databases">
        <title>The deep terrestrial virosphere.</title>
        <authorList>
            <person name="Holmfeldt K."/>
            <person name="Nilsson E."/>
            <person name="Simone D."/>
            <person name="Lopez-Fernandez M."/>
            <person name="Wu X."/>
            <person name="de Brujin I."/>
            <person name="Lundin D."/>
            <person name="Andersson A."/>
            <person name="Bertilsson S."/>
            <person name="Dopson M."/>
        </authorList>
    </citation>
    <scope>NUCLEOTIDE SEQUENCE</scope>
    <source>
        <strain evidence="2">MM171A01309</strain>
        <strain evidence="3">MM171B00234</strain>
    </source>
</reference>
<dbReference type="SUPFAM" id="SSF109709">
    <property type="entry name" value="KorB DNA-binding domain-like"/>
    <property type="match status" value="1"/>
</dbReference>
<evidence type="ECO:0000313" key="3">
    <source>
        <dbReference type="EMBL" id="QJB04520.1"/>
    </source>
</evidence>
<feature type="domain" description="ParB-like N-terminal" evidence="1">
    <location>
        <begin position="1"/>
        <end position="99"/>
    </location>
</feature>
<dbReference type="NCBIfam" id="TIGR00180">
    <property type="entry name" value="parB_part"/>
    <property type="match status" value="1"/>
</dbReference>
<dbReference type="InterPro" id="IPR036086">
    <property type="entry name" value="ParB/Sulfiredoxin_sf"/>
</dbReference>